<dbReference type="STRING" id="3847.K7MMC5"/>
<accession>K7MMC5</accession>
<evidence type="ECO:0000256" key="4">
    <source>
        <dbReference type="ARBA" id="ARBA00022741"/>
    </source>
</evidence>
<protein>
    <recommendedName>
        <fullName evidence="7">Protein kinase domain-containing protein</fullName>
    </recommendedName>
</protein>
<reference evidence="8 9" key="1">
    <citation type="journal article" date="2010" name="Nature">
        <title>Genome sequence of the palaeopolyploid soybean.</title>
        <authorList>
            <person name="Schmutz J."/>
            <person name="Cannon S.B."/>
            <person name="Schlueter J."/>
            <person name="Ma J."/>
            <person name="Mitros T."/>
            <person name="Nelson W."/>
            <person name="Hyten D.L."/>
            <person name="Song Q."/>
            <person name="Thelen J.J."/>
            <person name="Cheng J."/>
            <person name="Xu D."/>
            <person name="Hellsten U."/>
            <person name="May G.D."/>
            <person name="Yu Y."/>
            <person name="Sakurai T."/>
            <person name="Umezawa T."/>
            <person name="Bhattacharyya M.K."/>
            <person name="Sandhu D."/>
            <person name="Valliyodan B."/>
            <person name="Lindquist E."/>
            <person name="Peto M."/>
            <person name="Grant D."/>
            <person name="Shu S."/>
            <person name="Goodstein D."/>
            <person name="Barry K."/>
            <person name="Futrell-Griggs M."/>
            <person name="Abernathy B."/>
            <person name="Du J."/>
            <person name="Tian Z."/>
            <person name="Zhu L."/>
            <person name="Gill N."/>
            <person name="Joshi T."/>
            <person name="Libault M."/>
            <person name="Sethuraman A."/>
            <person name="Zhang X.-C."/>
            <person name="Shinozaki K."/>
            <person name="Nguyen H.T."/>
            <person name="Wing R.A."/>
            <person name="Cregan P."/>
            <person name="Specht J."/>
            <person name="Grimwood J."/>
            <person name="Rokhsar D."/>
            <person name="Stacey G."/>
            <person name="Shoemaker R.C."/>
            <person name="Jackson S.A."/>
        </authorList>
    </citation>
    <scope>NUCLEOTIDE SEQUENCE</scope>
    <source>
        <strain evidence="9">cv. Williams 82</strain>
        <tissue evidence="8">Callus</tissue>
    </source>
</reference>
<dbReference type="SUPFAM" id="SSF56112">
    <property type="entry name" value="Protein kinase-like (PK-like)"/>
    <property type="match status" value="1"/>
</dbReference>
<dbReference type="Proteomes" id="UP000008827">
    <property type="component" value="Chromosome 17"/>
</dbReference>
<evidence type="ECO:0000259" key="7">
    <source>
        <dbReference type="PROSITE" id="PS50011"/>
    </source>
</evidence>
<dbReference type="eggNOG" id="KOG0032">
    <property type="taxonomic scope" value="Eukaryota"/>
</dbReference>
<evidence type="ECO:0000313" key="9">
    <source>
        <dbReference type="EnsemblPlants" id="KRH04724"/>
    </source>
</evidence>
<dbReference type="InterPro" id="IPR000719">
    <property type="entry name" value="Prot_kinase_dom"/>
</dbReference>
<dbReference type="GO" id="GO:0004674">
    <property type="term" value="F:protein serine/threonine kinase activity"/>
    <property type="evidence" value="ECO:0007669"/>
    <property type="project" value="UniProtKB-KW"/>
</dbReference>
<evidence type="ECO:0000256" key="3">
    <source>
        <dbReference type="ARBA" id="ARBA00022679"/>
    </source>
</evidence>
<dbReference type="AlphaFoldDB" id="K7MMC5"/>
<reference evidence="8" key="3">
    <citation type="submission" date="2018-07" db="EMBL/GenBank/DDBJ databases">
        <title>WGS assembly of Glycine max.</title>
        <authorList>
            <person name="Schmutz J."/>
            <person name="Cannon S."/>
            <person name="Schlueter J."/>
            <person name="Ma J."/>
            <person name="Mitros T."/>
            <person name="Nelson W."/>
            <person name="Hyten D."/>
            <person name="Song Q."/>
            <person name="Thelen J."/>
            <person name="Cheng J."/>
            <person name="Xu D."/>
            <person name="Hellsten U."/>
            <person name="May G."/>
            <person name="Yu Y."/>
            <person name="Sakurai T."/>
            <person name="Umezawa T."/>
            <person name="Bhattacharyya M."/>
            <person name="Sandhu D."/>
            <person name="Valliyodan B."/>
            <person name="Lindquist E."/>
            <person name="Peto M."/>
            <person name="Grant D."/>
            <person name="Shu S."/>
            <person name="Goodstein D."/>
            <person name="Barry K."/>
            <person name="Futrell-Griggs M."/>
            <person name="Abernathy B."/>
            <person name="Du J."/>
            <person name="Tian Z."/>
            <person name="Zhu L."/>
            <person name="Gill N."/>
            <person name="Joshi T."/>
            <person name="Libault M."/>
            <person name="Sethuraman A."/>
            <person name="Zhang X."/>
            <person name="Shinozaki K."/>
            <person name="Nguyen H."/>
            <person name="Wing R."/>
            <person name="Cregan P."/>
            <person name="Specht J."/>
            <person name="Grimwood J."/>
            <person name="Rokhsar D."/>
            <person name="Stacey G."/>
            <person name="Shoemaker R."/>
            <person name="Jackson S."/>
        </authorList>
    </citation>
    <scope>NUCLEOTIDE SEQUENCE</scope>
    <source>
        <tissue evidence="8">Callus</tissue>
    </source>
</reference>
<evidence type="ECO:0000313" key="10">
    <source>
        <dbReference type="Proteomes" id="UP000008827"/>
    </source>
</evidence>
<dbReference type="HOGENOM" id="CLU_1780769_0_0_1"/>
<evidence type="ECO:0000256" key="2">
    <source>
        <dbReference type="ARBA" id="ARBA00022527"/>
    </source>
</evidence>
<dbReference type="Gramene" id="KRH04724">
    <property type="protein sequence ID" value="KRH04724"/>
    <property type="gene ID" value="GLYMA_17G181900"/>
</dbReference>
<name>K7MMC5_SOYBN</name>
<keyword evidence="2" id="KW-0723">Serine/threonine-protein kinase</keyword>
<dbReference type="Gene3D" id="1.10.510.10">
    <property type="entry name" value="Transferase(Phosphotransferase) domain 1"/>
    <property type="match status" value="1"/>
</dbReference>
<keyword evidence="3" id="KW-0808">Transferase</keyword>
<evidence type="ECO:0000256" key="5">
    <source>
        <dbReference type="ARBA" id="ARBA00022777"/>
    </source>
</evidence>
<keyword evidence="4" id="KW-0547">Nucleotide-binding</keyword>
<dbReference type="Gene3D" id="3.30.200.20">
    <property type="entry name" value="Phosphorylase Kinase, domain 1"/>
    <property type="match status" value="1"/>
</dbReference>
<dbReference type="SMR" id="K7MMC5"/>
<keyword evidence="10" id="KW-1185">Reference proteome</keyword>
<dbReference type="EMBL" id="CM000850">
    <property type="protein sequence ID" value="KRH04724.1"/>
    <property type="molecule type" value="Genomic_DNA"/>
</dbReference>
<dbReference type="PROSITE" id="PS50011">
    <property type="entry name" value="PROTEIN_KINASE_DOM"/>
    <property type="match status" value="1"/>
</dbReference>
<dbReference type="InterPro" id="IPR050205">
    <property type="entry name" value="CDPK_Ser/Thr_kinases"/>
</dbReference>
<sequence>MGQFGTTFLCMHNATGRPFTCKSIPKRKLLCKEDYDDVCTTSPSTPAPTHRDLKPENFLFDTVEEGAKVKTTDFGLSVFYNPGLMPRERAWSWVLVEVGILMMSLSFPWRRSSPMQSLGSGANAEDHAGLDILDDLVGGKEEGADC</sequence>
<reference evidence="9" key="2">
    <citation type="submission" date="2018-02" db="UniProtKB">
        <authorList>
            <consortium name="EnsemblPlants"/>
        </authorList>
    </citation>
    <scope>IDENTIFICATION</scope>
    <source>
        <strain evidence="9">Williams 82</strain>
    </source>
</reference>
<dbReference type="GO" id="GO:0005524">
    <property type="term" value="F:ATP binding"/>
    <property type="evidence" value="ECO:0007669"/>
    <property type="project" value="UniProtKB-KW"/>
</dbReference>
<dbReference type="EnsemblPlants" id="KRH04724">
    <property type="protein sequence ID" value="KRH04724"/>
    <property type="gene ID" value="GLYMA_17G181900"/>
</dbReference>
<comment type="similarity">
    <text evidence="1">Belongs to the protein kinase superfamily. CAMK Ser/Thr protein kinase family. CaMK subfamily.</text>
</comment>
<dbReference type="PANTHER" id="PTHR24349">
    <property type="entry name" value="SERINE/THREONINE-PROTEIN KINASE"/>
    <property type="match status" value="1"/>
</dbReference>
<keyword evidence="5" id="KW-0418">Kinase</keyword>
<keyword evidence="6" id="KW-0067">ATP-binding</keyword>
<proteinExistence type="inferred from homology"/>
<evidence type="ECO:0000313" key="8">
    <source>
        <dbReference type="EMBL" id="KRH04724.1"/>
    </source>
</evidence>
<evidence type="ECO:0000256" key="6">
    <source>
        <dbReference type="ARBA" id="ARBA00022840"/>
    </source>
</evidence>
<gene>
    <name evidence="8" type="ORF">GLYMA_17G181900</name>
</gene>
<feature type="domain" description="Protein kinase" evidence="7">
    <location>
        <begin position="1"/>
        <end position="146"/>
    </location>
</feature>
<dbReference type="PaxDb" id="3847-GLYMA17G22724.1"/>
<dbReference type="InterPro" id="IPR011009">
    <property type="entry name" value="Kinase-like_dom_sf"/>
</dbReference>
<dbReference type="InParanoid" id="K7MMC5"/>
<organism evidence="8">
    <name type="scientific">Glycine max</name>
    <name type="common">Soybean</name>
    <name type="synonym">Glycine hispida</name>
    <dbReference type="NCBI Taxonomy" id="3847"/>
    <lineage>
        <taxon>Eukaryota</taxon>
        <taxon>Viridiplantae</taxon>
        <taxon>Streptophyta</taxon>
        <taxon>Embryophyta</taxon>
        <taxon>Tracheophyta</taxon>
        <taxon>Spermatophyta</taxon>
        <taxon>Magnoliopsida</taxon>
        <taxon>eudicotyledons</taxon>
        <taxon>Gunneridae</taxon>
        <taxon>Pentapetalae</taxon>
        <taxon>rosids</taxon>
        <taxon>fabids</taxon>
        <taxon>Fabales</taxon>
        <taxon>Fabaceae</taxon>
        <taxon>Papilionoideae</taxon>
        <taxon>50 kb inversion clade</taxon>
        <taxon>NPAAA clade</taxon>
        <taxon>indigoferoid/millettioid clade</taxon>
        <taxon>Phaseoleae</taxon>
        <taxon>Glycine</taxon>
        <taxon>Glycine subgen. Soja</taxon>
    </lineage>
</organism>
<evidence type="ECO:0000256" key="1">
    <source>
        <dbReference type="ARBA" id="ARBA00005354"/>
    </source>
</evidence>